<feature type="domain" description="DUF4283" evidence="1">
    <location>
        <begin position="148"/>
        <end position="212"/>
    </location>
</feature>
<evidence type="ECO:0000313" key="2">
    <source>
        <dbReference type="EnsemblPlants" id="Solyc12g049443.1.1"/>
    </source>
</evidence>
<dbReference type="AlphaFoldDB" id="A0A3Q7JBA3"/>
<evidence type="ECO:0000259" key="1">
    <source>
        <dbReference type="Pfam" id="PF14111"/>
    </source>
</evidence>
<dbReference type="Proteomes" id="UP000004994">
    <property type="component" value="Chromosome 12"/>
</dbReference>
<dbReference type="SUPFAM" id="SSF53067">
    <property type="entry name" value="Actin-like ATPase domain"/>
    <property type="match status" value="1"/>
</dbReference>
<keyword evidence="3" id="KW-1185">Reference proteome</keyword>
<reference evidence="2" key="1">
    <citation type="journal article" date="2012" name="Nature">
        <title>The tomato genome sequence provides insights into fleshy fruit evolution.</title>
        <authorList>
            <consortium name="Tomato Genome Consortium"/>
        </authorList>
    </citation>
    <scope>NUCLEOTIDE SEQUENCE [LARGE SCALE GENOMIC DNA]</scope>
    <source>
        <strain evidence="2">cv. Heinz 1706</strain>
    </source>
</reference>
<reference evidence="2" key="2">
    <citation type="submission" date="2019-01" db="UniProtKB">
        <authorList>
            <consortium name="EnsemblPlants"/>
        </authorList>
    </citation>
    <scope>IDENTIFICATION</scope>
    <source>
        <strain evidence="2">cv. Heinz 1706</strain>
    </source>
</reference>
<proteinExistence type="predicted"/>
<dbReference type="Pfam" id="PF14111">
    <property type="entry name" value="DUF4283"/>
    <property type="match status" value="1"/>
</dbReference>
<sequence length="360" mass="41591">MHLVGVNATEIGALKVMEFLKKQLEDHNIYYGRYFTDKALREEAMGSSTAANFLHSCKMSCYVAQDYEAELSSKDSKLILVLPDDSNITLSVECFRTGEVLFRPYLARIKHNDYGRYMSINDLNAGEDLYHHSRTRLKCWMRYGDDKQIRQARGWANKQKKSFGVNIYELYGNMFLFELSNKFMLEQTLQGQWKWENLVFNLEWWIPTLVFAEIGQLCGGWVAIEEDTKPYEWARILVANDGRNISKEVSIMRDEINGLEPASLVFFNNITISTQPIFREDWSLKDTESQFCMEHRTKQSNIQEMSIISSSDVLIDAVLQTTDPKSQILIRDGMEKACLEASGTRGGIVMLWDGRIWKGE</sequence>
<protein>
    <recommendedName>
        <fullName evidence="1">DUF4283 domain-containing protein</fullName>
    </recommendedName>
</protein>
<dbReference type="PANTHER" id="PTHR34427">
    <property type="entry name" value="DUF4283 DOMAIN PROTEIN"/>
    <property type="match status" value="1"/>
</dbReference>
<dbReference type="EnsemblPlants" id="Solyc12g049443.1.1">
    <property type="protein sequence ID" value="Solyc12g049443.1.1"/>
    <property type="gene ID" value="Solyc12g049443.1"/>
</dbReference>
<dbReference type="PANTHER" id="PTHR34427:SF16">
    <property type="entry name" value="DUF4283 DOMAIN-CONTAINING PROTEIN"/>
    <property type="match status" value="1"/>
</dbReference>
<dbReference type="Gramene" id="Solyc12g049443.1.1">
    <property type="protein sequence ID" value="Solyc12g049443.1.1"/>
    <property type="gene ID" value="Solyc12g049443.1"/>
</dbReference>
<evidence type="ECO:0000313" key="3">
    <source>
        <dbReference type="Proteomes" id="UP000004994"/>
    </source>
</evidence>
<dbReference type="STRING" id="4081.A0A3Q7JBA3"/>
<dbReference type="InterPro" id="IPR025558">
    <property type="entry name" value="DUF4283"/>
</dbReference>
<dbReference type="PaxDb" id="4081-Solyc12g049460.1.1"/>
<dbReference type="InterPro" id="IPR043129">
    <property type="entry name" value="ATPase_NBD"/>
</dbReference>
<organism evidence="2">
    <name type="scientific">Solanum lycopersicum</name>
    <name type="common">Tomato</name>
    <name type="synonym">Lycopersicon esculentum</name>
    <dbReference type="NCBI Taxonomy" id="4081"/>
    <lineage>
        <taxon>Eukaryota</taxon>
        <taxon>Viridiplantae</taxon>
        <taxon>Streptophyta</taxon>
        <taxon>Embryophyta</taxon>
        <taxon>Tracheophyta</taxon>
        <taxon>Spermatophyta</taxon>
        <taxon>Magnoliopsida</taxon>
        <taxon>eudicotyledons</taxon>
        <taxon>Gunneridae</taxon>
        <taxon>Pentapetalae</taxon>
        <taxon>asterids</taxon>
        <taxon>lamiids</taxon>
        <taxon>Solanales</taxon>
        <taxon>Solanaceae</taxon>
        <taxon>Solanoideae</taxon>
        <taxon>Solaneae</taxon>
        <taxon>Solanum</taxon>
        <taxon>Solanum subgen. Lycopersicon</taxon>
    </lineage>
</organism>
<dbReference type="InParanoid" id="A0A3Q7JBA3"/>
<accession>A0A3Q7JBA3</accession>
<name>A0A3Q7JBA3_SOLLC</name>
<dbReference type="Gene3D" id="3.90.640.10">
    <property type="entry name" value="Actin, Chain A, domain 4"/>
    <property type="match status" value="1"/>
</dbReference>